<dbReference type="Gene3D" id="2.60.40.420">
    <property type="entry name" value="Cupredoxins - blue copper proteins"/>
    <property type="match status" value="3"/>
</dbReference>
<evidence type="ECO:0000256" key="1">
    <source>
        <dbReference type="ARBA" id="ARBA00011245"/>
    </source>
</evidence>
<feature type="domain" description="Plastocyanin-like" evidence="10">
    <location>
        <begin position="80"/>
        <end position="190"/>
    </location>
</feature>
<dbReference type="EC" id="1.16.3.4" evidence="4"/>
<dbReference type="PROSITE" id="PS00080">
    <property type="entry name" value="MULTICOPPER_OXIDASE2"/>
    <property type="match status" value="1"/>
</dbReference>
<dbReference type="InterPro" id="IPR008972">
    <property type="entry name" value="Cupredoxin"/>
</dbReference>
<protein>
    <recommendedName>
        <fullName evidence="5">Multicopper oxidase CueO</fullName>
        <ecNumber evidence="4">1.16.3.4</ecNumber>
    </recommendedName>
    <alternativeName>
        <fullName evidence="6">Copper efflux oxidase</fullName>
    </alternativeName>
    <alternativeName>
        <fullName evidence="7">Cuprous oxidase</fullName>
    </alternativeName>
</protein>
<comment type="subunit">
    <text evidence="1">Monomer.</text>
</comment>
<feature type="domain" description="Plastocyanin-like" evidence="9">
    <location>
        <begin position="523"/>
        <end position="609"/>
    </location>
</feature>
<evidence type="ECO:0000313" key="11">
    <source>
        <dbReference type="EMBL" id="EIC30112.1"/>
    </source>
</evidence>
<keyword evidence="3" id="KW-0560">Oxidoreductase</keyword>
<dbReference type="Pfam" id="PF07732">
    <property type="entry name" value="Cu-oxidase_3"/>
    <property type="match status" value="1"/>
</dbReference>
<dbReference type="RefSeq" id="WP_005372525.1">
    <property type="nucleotide sequence ID" value="NZ_CM001475.1"/>
</dbReference>
<evidence type="ECO:0000256" key="5">
    <source>
        <dbReference type="ARBA" id="ARBA00041027"/>
    </source>
</evidence>
<dbReference type="PANTHER" id="PTHR48267">
    <property type="entry name" value="CUPREDOXIN SUPERFAMILY PROTEIN"/>
    <property type="match status" value="1"/>
</dbReference>
<organism evidence="11 12">
    <name type="scientific">Methylomicrobium album BG8</name>
    <dbReference type="NCBI Taxonomy" id="686340"/>
    <lineage>
        <taxon>Bacteria</taxon>
        <taxon>Pseudomonadati</taxon>
        <taxon>Pseudomonadota</taxon>
        <taxon>Gammaproteobacteria</taxon>
        <taxon>Methylococcales</taxon>
        <taxon>Methylococcaceae</taxon>
        <taxon>Methylomicrobium</taxon>
    </lineage>
</organism>
<evidence type="ECO:0000256" key="3">
    <source>
        <dbReference type="ARBA" id="ARBA00023002"/>
    </source>
</evidence>
<evidence type="ECO:0000259" key="10">
    <source>
        <dbReference type="Pfam" id="PF07732"/>
    </source>
</evidence>
<dbReference type="CDD" id="cd13852">
    <property type="entry name" value="CuRO_1_McoP_like"/>
    <property type="match status" value="1"/>
</dbReference>
<dbReference type="InterPro" id="IPR002355">
    <property type="entry name" value="Cu_oxidase_Cu_BS"/>
</dbReference>
<evidence type="ECO:0000256" key="8">
    <source>
        <dbReference type="ARBA" id="ARBA00048092"/>
    </source>
</evidence>
<keyword evidence="12" id="KW-1185">Reference proteome</keyword>
<evidence type="ECO:0000256" key="4">
    <source>
        <dbReference type="ARBA" id="ARBA00038978"/>
    </source>
</evidence>
<evidence type="ECO:0000256" key="7">
    <source>
        <dbReference type="ARBA" id="ARBA00043090"/>
    </source>
</evidence>
<dbReference type="HOGENOM" id="CLU_009100_2_1_6"/>
<dbReference type="PROSITE" id="PS00079">
    <property type="entry name" value="MULTICOPPER_OXIDASE1"/>
    <property type="match status" value="1"/>
</dbReference>
<dbReference type="SUPFAM" id="SSF49503">
    <property type="entry name" value="Cupredoxins"/>
    <property type="match status" value="3"/>
</dbReference>
<dbReference type="Proteomes" id="UP000005090">
    <property type="component" value="Chromosome"/>
</dbReference>
<dbReference type="InterPro" id="IPR033138">
    <property type="entry name" value="Cu_oxidase_CS"/>
</dbReference>
<evidence type="ECO:0000313" key="12">
    <source>
        <dbReference type="Proteomes" id="UP000005090"/>
    </source>
</evidence>
<name>H8GHG0_METAL</name>
<dbReference type="STRING" id="686340.Metal_2389"/>
<dbReference type="GO" id="GO:0016491">
    <property type="term" value="F:oxidoreductase activity"/>
    <property type="evidence" value="ECO:0007669"/>
    <property type="project" value="UniProtKB-KW"/>
</dbReference>
<dbReference type="GO" id="GO:0005507">
    <property type="term" value="F:copper ion binding"/>
    <property type="evidence" value="ECO:0007669"/>
    <property type="project" value="InterPro"/>
</dbReference>
<dbReference type="eggNOG" id="COG2132">
    <property type="taxonomic scope" value="Bacteria"/>
</dbReference>
<dbReference type="AlphaFoldDB" id="H8GHG0"/>
<dbReference type="Pfam" id="PF07731">
    <property type="entry name" value="Cu-oxidase_2"/>
    <property type="match status" value="1"/>
</dbReference>
<dbReference type="PANTHER" id="PTHR48267:SF1">
    <property type="entry name" value="BILIRUBIN OXIDASE"/>
    <property type="match status" value="1"/>
</dbReference>
<gene>
    <name evidence="11" type="ORF">Metal_2389</name>
</gene>
<sequence>MPKSTHYSRRRFLTHSSLGLLAFAGMPRMLRAMEVMQAMPKIPPLKASANFKPDVEFELYCRSASLPILPGKSTLVQQYTGNLIKGPEGTLVGIPNSYLGPLVHLQKGQKVRIHLHNKLAEPTITHWHGLHVPAEMDGHPRYTIDPGETFVYEFEVLNRASMNIYHPHPHEITAKQVYHGLAGALFVHDGEEAALELPSGEYEIPLVIQDRRFDDRNQLLYVSGMHGMHDRMMGYYGDRILVNGLPDYTVDVDSRAYRLRFLNGSTARIYKLGWDDGTPLTVLGVDGGLLETPESKPYVMLAPGERLDVWADFSGRPVGSQLVMRSLSFSGVLPKMMERMQSRMGGDGRHQMGMMGGMMHESALPVGSDYPIFTVRIKRKVSESPALPKQLSKINRYSVDDTVNANKPVPIAISEGHMAMLLNGRPYAFDDVQPNERIPLNTVQLMEIFHAHGEGGGHGNSQEKGDMQRGGMGMMGGMNMHGGNEEGGMMGMGHRGGMGRMGGMHGGGQGGMMGMGGGMGMMMSMAHPIHLHGQSFQIVSRSLAAGSEDDYETVRHGFIESGWKDTVLVMPGETVRIIKPFQDFKGLFMYHCHNLEHEDMGMMRDFLVE</sequence>
<dbReference type="PROSITE" id="PS51318">
    <property type="entry name" value="TAT"/>
    <property type="match status" value="1"/>
</dbReference>
<reference evidence="11 12" key="1">
    <citation type="journal article" date="2013" name="Genome Announc.">
        <title>Genome Sequence of the Obligate Gammaproteobacterial Methanotroph Methylomicrobium album Strain BG8.</title>
        <authorList>
            <person name="Kits K.D."/>
            <person name="Kalyuzhnaya M.G."/>
            <person name="Klotz M.G."/>
            <person name="Jetten M.S."/>
            <person name="Op den Camp H.J."/>
            <person name="Vuilleumier S."/>
            <person name="Bringel F."/>
            <person name="Dispirito A.A."/>
            <person name="Murrell J.C."/>
            <person name="Bruce D."/>
            <person name="Cheng J.F."/>
            <person name="Copeland A."/>
            <person name="Goodwin L."/>
            <person name="Hauser L."/>
            <person name="Lajus A."/>
            <person name="Land M.L."/>
            <person name="Lapidus A."/>
            <person name="Lucas S."/>
            <person name="Medigue C."/>
            <person name="Pitluck S."/>
            <person name="Woyke T."/>
            <person name="Zeytun A."/>
            <person name="Stein L.Y."/>
        </authorList>
    </citation>
    <scope>NUCLEOTIDE SEQUENCE [LARGE SCALE GENOMIC DNA]</scope>
    <source>
        <strain evidence="11 12">BG8</strain>
    </source>
</reference>
<evidence type="ECO:0000256" key="6">
    <source>
        <dbReference type="ARBA" id="ARBA00042896"/>
    </source>
</evidence>
<keyword evidence="2" id="KW-0479">Metal-binding</keyword>
<dbReference type="InterPro" id="IPR045087">
    <property type="entry name" value="Cu-oxidase_fam"/>
</dbReference>
<proteinExistence type="predicted"/>
<dbReference type="InterPro" id="IPR006311">
    <property type="entry name" value="TAT_signal"/>
</dbReference>
<dbReference type="EMBL" id="CM001475">
    <property type="protein sequence ID" value="EIC30112.1"/>
    <property type="molecule type" value="Genomic_DNA"/>
</dbReference>
<evidence type="ECO:0000256" key="2">
    <source>
        <dbReference type="ARBA" id="ARBA00022723"/>
    </source>
</evidence>
<dbReference type="InterPro" id="IPR011707">
    <property type="entry name" value="Cu-oxidase-like_N"/>
</dbReference>
<dbReference type="InterPro" id="IPR011706">
    <property type="entry name" value="Cu-oxidase_C"/>
</dbReference>
<evidence type="ECO:0000259" key="9">
    <source>
        <dbReference type="Pfam" id="PF07731"/>
    </source>
</evidence>
<dbReference type="CDD" id="cd13879">
    <property type="entry name" value="CuRO_2_McoP_like"/>
    <property type="match status" value="1"/>
</dbReference>
<accession>H8GHG0</accession>
<comment type="catalytic activity">
    <reaction evidence="8">
        <text>4 Cu(+) + O2 + 4 H(+) = 4 Cu(2+) + 2 H2O</text>
        <dbReference type="Rhea" id="RHEA:30083"/>
        <dbReference type="ChEBI" id="CHEBI:15377"/>
        <dbReference type="ChEBI" id="CHEBI:15378"/>
        <dbReference type="ChEBI" id="CHEBI:15379"/>
        <dbReference type="ChEBI" id="CHEBI:29036"/>
        <dbReference type="ChEBI" id="CHEBI:49552"/>
        <dbReference type="EC" id="1.16.3.4"/>
    </reaction>
    <physiologicalReaction direction="left-to-right" evidence="8">
        <dbReference type="Rhea" id="RHEA:30084"/>
    </physiologicalReaction>
</comment>